<dbReference type="InterPro" id="IPR003594">
    <property type="entry name" value="HATPase_dom"/>
</dbReference>
<sequence length="551" mass="59377">MPETSRTTTQTYQPEAPHAPDSGGPDLKARLLRLGLLPFCAAVVASAGVAVFLSQGESSLAPLVYASAAVLLLVVGYLTLMSATKIDADLGRRIGSVRRSTVETHYKVWQALDDLQRLRPVEQRWSVPLPSGGEIAATTDEAISQLAEETRHLRAAAEAIVARGIPAAPPRVIAPPPQRPAVAPPPPPAPAAIAAHARIGIFVSLARRIQPLVHKEIIELDHLEKQVEDPDLLKGLFLVDHLATRIRRHAENLAVLGGATPHRQWSRPINVYEILRSAVSEVDQYARVKLVLPIKGTVQGHAVADLIHLVAELVENATVFSDPNTTVLMRVSRVRTGLAVEVEDRGLGVEQSQRDKYNRMLADPEGTDLAALLDDGRIGLYVVASLAHQHRLTVQLQGNIYGGTQAVLIIPEELLGDVPKLEPAAIAAPPEPKPPVVQMRALPTAGTGHHSGAIPVPRMVPVKHDTDALPVTAEMPAVDGPRNGDRPDLPKRRKQSHLAPELRDTPRTGHRLEAGHDPGLMKAFQQGQLRAGGYDEAPIPTSDHQATNEES</sequence>
<comment type="caution">
    <text evidence="9">The sequence shown here is derived from an EMBL/GenBank/DDBJ whole genome shotgun (WGS) entry which is preliminary data.</text>
</comment>
<feature type="compositionally biased region" description="Polar residues" evidence="6">
    <location>
        <begin position="1"/>
        <end position="13"/>
    </location>
</feature>
<organism evidence="9 10">
    <name type="scientific">Glycomyces algeriensis</name>
    <dbReference type="NCBI Taxonomy" id="256037"/>
    <lineage>
        <taxon>Bacteria</taxon>
        <taxon>Bacillati</taxon>
        <taxon>Actinomycetota</taxon>
        <taxon>Actinomycetes</taxon>
        <taxon>Glycomycetales</taxon>
        <taxon>Glycomycetaceae</taxon>
        <taxon>Glycomyces</taxon>
    </lineage>
</organism>
<feature type="region of interest" description="Disordered" evidence="6">
    <location>
        <begin position="1"/>
        <end position="24"/>
    </location>
</feature>
<evidence type="ECO:0000313" key="9">
    <source>
        <dbReference type="EMBL" id="GLI40439.1"/>
    </source>
</evidence>
<feature type="region of interest" description="Disordered" evidence="6">
    <location>
        <begin position="471"/>
        <end position="551"/>
    </location>
</feature>
<evidence type="ECO:0000256" key="3">
    <source>
        <dbReference type="ARBA" id="ARBA00022553"/>
    </source>
</evidence>
<dbReference type="InterPro" id="IPR050428">
    <property type="entry name" value="TCS_sensor_his_kinase"/>
</dbReference>
<dbReference type="GO" id="GO:0000160">
    <property type="term" value="P:phosphorelay signal transduction system"/>
    <property type="evidence" value="ECO:0007669"/>
    <property type="project" value="TreeGrafter"/>
</dbReference>
<evidence type="ECO:0000256" key="1">
    <source>
        <dbReference type="ARBA" id="ARBA00000085"/>
    </source>
</evidence>
<name>A0A9W6LFA4_9ACTN</name>
<keyword evidence="7" id="KW-0472">Membrane</keyword>
<dbReference type="PANTHER" id="PTHR45436">
    <property type="entry name" value="SENSOR HISTIDINE KINASE YKOH"/>
    <property type="match status" value="1"/>
</dbReference>
<dbReference type="AlphaFoldDB" id="A0A9W6LFA4"/>
<dbReference type="InterPro" id="IPR036890">
    <property type="entry name" value="HATPase_C_sf"/>
</dbReference>
<dbReference type="GO" id="GO:0004673">
    <property type="term" value="F:protein histidine kinase activity"/>
    <property type="evidence" value="ECO:0007669"/>
    <property type="project" value="UniProtKB-EC"/>
</dbReference>
<comment type="catalytic activity">
    <reaction evidence="1">
        <text>ATP + protein L-histidine = ADP + protein N-phospho-L-histidine.</text>
        <dbReference type="EC" id="2.7.13.3"/>
    </reaction>
</comment>
<dbReference type="Proteomes" id="UP001144313">
    <property type="component" value="Unassembled WGS sequence"/>
</dbReference>
<dbReference type="SMART" id="SM00387">
    <property type="entry name" value="HATPase_c"/>
    <property type="match status" value="1"/>
</dbReference>
<feature type="compositionally biased region" description="Basic and acidic residues" evidence="6">
    <location>
        <begin position="500"/>
        <end position="516"/>
    </location>
</feature>
<evidence type="ECO:0000256" key="7">
    <source>
        <dbReference type="SAM" id="Phobius"/>
    </source>
</evidence>
<dbReference type="RefSeq" id="WP_270116124.1">
    <property type="nucleotide sequence ID" value="NZ_BAAAOL010000009.1"/>
</dbReference>
<accession>A0A9W6LFA4</accession>
<feature type="transmembrane region" description="Helical" evidence="7">
    <location>
        <begin position="60"/>
        <end position="83"/>
    </location>
</feature>
<dbReference type="SUPFAM" id="SSF55874">
    <property type="entry name" value="ATPase domain of HSP90 chaperone/DNA topoisomerase II/histidine kinase"/>
    <property type="match status" value="1"/>
</dbReference>
<dbReference type="EC" id="2.7.13.3" evidence="2"/>
<evidence type="ECO:0000259" key="8">
    <source>
        <dbReference type="SMART" id="SM00387"/>
    </source>
</evidence>
<dbReference type="GO" id="GO:0005886">
    <property type="term" value="C:plasma membrane"/>
    <property type="evidence" value="ECO:0007669"/>
    <property type="project" value="TreeGrafter"/>
</dbReference>
<feature type="transmembrane region" description="Helical" evidence="7">
    <location>
        <begin position="34"/>
        <end position="54"/>
    </location>
</feature>
<dbReference type="EMBL" id="BSDT01000001">
    <property type="protein sequence ID" value="GLI40439.1"/>
    <property type="molecule type" value="Genomic_DNA"/>
</dbReference>
<gene>
    <name evidence="9" type="ORF">GALLR39Z86_02890</name>
</gene>
<proteinExistence type="predicted"/>
<dbReference type="Pfam" id="PF02518">
    <property type="entry name" value="HATPase_c"/>
    <property type="match status" value="1"/>
</dbReference>
<dbReference type="PANTHER" id="PTHR45436:SF5">
    <property type="entry name" value="SENSOR HISTIDINE KINASE TRCS"/>
    <property type="match status" value="1"/>
</dbReference>
<keyword evidence="5" id="KW-0418">Kinase</keyword>
<feature type="domain" description="Histidine kinase/HSP90-like ATPase" evidence="8">
    <location>
        <begin position="301"/>
        <end position="414"/>
    </location>
</feature>
<evidence type="ECO:0000256" key="6">
    <source>
        <dbReference type="SAM" id="MobiDB-lite"/>
    </source>
</evidence>
<keyword evidence="4" id="KW-0808">Transferase</keyword>
<keyword evidence="3" id="KW-0597">Phosphoprotein</keyword>
<evidence type="ECO:0000256" key="2">
    <source>
        <dbReference type="ARBA" id="ARBA00012438"/>
    </source>
</evidence>
<keyword evidence="7" id="KW-0812">Transmembrane</keyword>
<evidence type="ECO:0000313" key="10">
    <source>
        <dbReference type="Proteomes" id="UP001144313"/>
    </source>
</evidence>
<dbReference type="Gene3D" id="3.30.565.10">
    <property type="entry name" value="Histidine kinase-like ATPase, C-terminal domain"/>
    <property type="match status" value="1"/>
</dbReference>
<reference evidence="9" key="1">
    <citation type="submission" date="2022-12" db="EMBL/GenBank/DDBJ databases">
        <title>Reference genome sequencing for broad-spectrum identification of bacterial and archaeal isolates by mass spectrometry.</title>
        <authorList>
            <person name="Sekiguchi Y."/>
            <person name="Tourlousse D.M."/>
        </authorList>
    </citation>
    <scope>NUCLEOTIDE SEQUENCE</scope>
    <source>
        <strain evidence="9">LLR39Z86</strain>
    </source>
</reference>
<protein>
    <recommendedName>
        <fullName evidence="2">histidine kinase</fullName>
        <ecNumber evidence="2">2.7.13.3</ecNumber>
    </recommendedName>
</protein>
<keyword evidence="10" id="KW-1185">Reference proteome</keyword>
<evidence type="ECO:0000256" key="4">
    <source>
        <dbReference type="ARBA" id="ARBA00022679"/>
    </source>
</evidence>
<evidence type="ECO:0000256" key="5">
    <source>
        <dbReference type="ARBA" id="ARBA00022777"/>
    </source>
</evidence>
<keyword evidence="7" id="KW-1133">Transmembrane helix</keyword>